<keyword evidence="4 5" id="KW-0472">Membrane</keyword>
<feature type="transmembrane region" description="Helical" evidence="5">
    <location>
        <begin position="335"/>
        <end position="355"/>
    </location>
</feature>
<keyword evidence="3 5" id="KW-1133">Transmembrane helix</keyword>
<evidence type="ECO:0000256" key="5">
    <source>
        <dbReference type="SAM" id="Phobius"/>
    </source>
</evidence>
<evidence type="ECO:0000256" key="3">
    <source>
        <dbReference type="ARBA" id="ARBA00022989"/>
    </source>
</evidence>
<feature type="transmembrane region" description="Helical" evidence="5">
    <location>
        <begin position="44"/>
        <end position="62"/>
    </location>
</feature>
<comment type="caution">
    <text evidence="7">The sequence shown here is derived from an EMBL/GenBank/DDBJ whole genome shotgun (WGS) entry which is preliminary data.</text>
</comment>
<sequence>MLRELRRLSLGRLRTGARLAVASVIAALLSFWTIAYVARHQPVVVQLCISGVIIALSIVRSSERRAEPEPLPRWATWAARFLMIPLVALLGSAIGRVVQTDAALGFALIGVPLVAAVWVRRFGPAWTRIGTLWSFPFIAALVTPAAALAAGGGVWWGALAALIAVAWGSALGAATQWVAARRAPERAVPARFENRRSRSGAERKLLPSTRMSLHLALSLAAAIVLGWWLLPDHLGWLVLTAYLVNSGNRGRGDVVYKGIQRLIGAGVGTVVATLLGTLYAPGDSTALVVLFIILGIGAVLRPVSYAWWAAAMTGGLALLYDYLGQGGTGLLGQRLLAILIGGLIAIAASCLIAPVRSIDVVRRRTADLLSLGSAVLTGDRSAEEYVALAAEARVATARVEQLAPPFHALRIVTLGRVAVARRTADLVDRAAALGAGLERFVAAPSRELGAELGGELRGLREVLVSLRRD</sequence>
<evidence type="ECO:0000313" key="7">
    <source>
        <dbReference type="EMBL" id="GAA4180371.1"/>
    </source>
</evidence>
<gene>
    <name evidence="7" type="ORF">GCM10022287_34130</name>
</gene>
<feature type="transmembrane region" description="Helical" evidence="5">
    <location>
        <begin position="284"/>
        <end position="300"/>
    </location>
</feature>
<name>A0ABP8A9J9_9MICO</name>
<dbReference type="Proteomes" id="UP001501079">
    <property type="component" value="Unassembled WGS sequence"/>
</dbReference>
<accession>A0ABP8A9J9</accession>
<dbReference type="Pfam" id="PF13515">
    <property type="entry name" value="FUSC_2"/>
    <property type="match status" value="1"/>
</dbReference>
<evidence type="ECO:0000256" key="1">
    <source>
        <dbReference type="ARBA" id="ARBA00004141"/>
    </source>
</evidence>
<keyword evidence="2 5" id="KW-0812">Transmembrane</keyword>
<reference evidence="8" key="1">
    <citation type="journal article" date="2019" name="Int. J. Syst. Evol. Microbiol.">
        <title>The Global Catalogue of Microorganisms (GCM) 10K type strain sequencing project: providing services to taxonomists for standard genome sequencing and annotation.</title>
        <authorList>
            <consortium name="The Broad Institute Genomics Platform"/>
            <consortium name="The Broad Institute Genome Sequencing Center for Infectious Disease"/>
            <person name="Wu L."/>
            <person name="Ma J."/>
        </authorList>
    </citation>
    <scope>NUCLEOTIDE SEQUENCE [LARGE SCALE GENOMIC DNA]</scope>
    <source>
        <strain evidence="8">JCM 17591</strain>
    </source>
</reference>
<feature type="transmembrane region" description="Helical" evidence="5">
    <location>
        <begin position="213"/>
        <end position="230"/>
    </location>
</feature>
<comment type="subcellular location">
    <subcellularLocation>
        <location evidence="1">Membrane</location>
        <topology evidence="1">Multi-pass membrane protein</topology>
    </subcellularLocation>
</comment>
<keyword evidence="8" id="KW-1185">Reference proteome</keyword>
<evidence type="ECO:0000256" key="4">
    <source>
        <dbReference type="ARBA" id="ARBA00023136"/>
    </source>
</evidence>
<organism evidence="7 8">
    <name type="scientific">Gryllotalpicola koreensis</name>
    <dbReference type="NCBI Taxonomy" id="993086"/>
    <lineage>
        <taxon>Bacteria</taxon>
        <taxon>Bacillati</taxon>
        <taxon>Actinomycetota</taxon>
        <taxon>Actinomycetes</taxon>
        <taxon>Micrococcales</taxon>
        <taxon>Microbacteriaceae</taxon>
        <taxon>Gryllotalpicola</taxon>
    </lineage>
</organism>
<feature type="transmembrane region" description="Helical" evidence="5">
    <location>
        <begin position="155"/>
        <end position="179"/>
    </location>
</feature>
<feature type="transmembrane region" description="Helical" evidence="5">
    <location>
        <begin position="74"/>
        <end position="96"/>
    </location>
</feature>
<feature type="transmembrane region" description="Helical" evidence="5">
    <location>
        <begin position="131"/>
        <end position="149"/>
    </location>
</feature>
<evidence type="ECO:0000256" key="2">
    <source>
        <dbReference type="ARBA" id="ARBA00022692"/>
    </source>
</evidence>
<protein>
    <recommendedName>
        <fullName evidence="6">Integral membrane bound transporter domain-containing protein</fullName>
    </recommendedName>
</protein>
<dbReference type="InterPro" id="IPR049453">
    <property type="entry name" value="Memb_transporter_dom"/>
</dbReference>
<evidence type="ECO:0000313" key="8">
    <source>
        <dbReference type="Proteomes" id="UP001501079"/>
    </source>
</evidence>
<proteinExistence type="predicted"/>
<feature type="transmembrane region" description="Helical" evidence="5">
    <location>
        <begin position="102"/>
        <end position="119"/>
    </location>
</feature>
<feature type="transmembrane region" description="Helical" evidence="5">
    <location>
        <begin position="20"/>
        <end position="38"/>
    </location>
</feature>
<dbReference type="EMBL" id="BAABBW010000005">
    <property type="protein sequence ID" value="GAA4180371.1"/>
    <property type="molecule type" value="Genomic_DNA"/>
</dbReference>
<feature type="domain" description="Integral membrane bound transporter" evidence="6">
    <location>
        <begin position="222"/>
        <end position="347"/>
    </location>
</feature>
<evidence type="ECO:0000259" key="6">
    <source>
        <dbReference type="Pfam" id="PF13515"/>
    </source>
</evidence>